<dbReference type="PANTHER" id="PTHR16023">
    <property type="entry name" value="TAX1 BINDING PROTEIN-RELATED"/>
    <property type="match status" value="1"/>
</dbReference>
<feature type="signal peptide" evidence="5">
    <location>
        <begin position="1"/>
        <end position="20"/>
    </location>
</feature>
<dbReference type="VEuPathDB" id="ToxoDB:cyc_02111"/>
<protein>
    <recommendedName>
        <fullName evidence="6">Vacuolar protein 14 C-terminal Fig4-binding domain-containing protein</fullName>
    </recommendedName>
</protein>
<keyword evidence="8" id="KW-1185">Reference proteome</keyword>
<keyword evidence="5" id="KW-0732">Signal</keyword>
<dbReference type="InterPro" id="IPR016024">
    <property type="entry name" value="ARM-type_fold"/>
</dbReference>
<dbReference type="GO" id="GO:0070772">
    <property type="term" value="C:PAS complex"/>
    <property type="evidence" value="ECO:0007669"/>
    <property type="project" value="InterPro"/>
</dbReference>
<evidence type="ECO:0000256" key="1">
    <source>
        <dbReference type="ARBA" id="ARBA00004308"/>
    </source>
</evidence>
<dbReference type="Proteomes" id="UP000095192">
    <property type="component" value="Unassembled WGS sequence"/>
</dbReference>
<evidence type="ECO:0000256" key="3">
    <source>
        <dbReference type="ARBA" id="ARBA00023136"/>
    </source>
</evidence>
<evidence type="ECO:0000259" key="6">
    <source>
        <dbReference type="Pfam" id="PF11916"/>
    </source>
</evidence>
<keyword evidence="3" id="KW-0472">Membrane</keyword>
<feature type="domain" description="Vacuolar protein 14 C-terminal Fig4-binding" evidence="6">
    <location>
        <begin position="349"/>
        <end position="514"/>
    </location>
</feature>
<reference evidence="7 8" key="1">
    <citation type="journal article" date="2016" name="BMC Genomics">
        <title>Comparative genomics reveals Cyclospora cayetanensis possesses coccidia-like metabolism and invasion components but unique surface antigens.</title>
        <authorList>
            <person name="Liu S."/>
            <person name="Wang L."/>
            <person name="Zheng H."/>
            <person name="Xu Z."/>
            <person name="Roellig D.M."/>
            <person name="Li N."/>
            <person name="Frace M.A."/>
            <person name="Tang K."/>
            <person name="Arrowood M.J."/>
            <person name="Moss D.M."/>
            <person name="Zhang L."/>
            <person name="Feng Y."/>
            <person name="Xiao L."/>
        </authorList>
    </citation>
    <scope>NUCLEOTIDE SEQUENCE [LARGE SCALE GENOMIC DNA]</scope>
    <source>
        <strain evidence="7 8">CHN_HEN01</strain>
    </source>
</reference>
<dbReference type="VEuPathDB" id="ToxoDB:LOC34619009"/>
<accession>A0A1D3CWQ4</accession>
<dbReference type="SUPFAM" id="SSF48371">
    <property type="entry name" value="ARM repeat"/>
    <property type="match status" value="1"/>
</dbReference>
<dbReference type="GO" id="GO:0006661">
    <property type="term" value="P:phosphatidylinositol biosynthetic process"/>
    <property type="evidence" value="ECO:0007669"/>
    <property type="project" value="InterPro"/>
</dbReference>
<keyword evidence="2" id="KW-0677">Repeat</keyword>
<dbReference type="InterPro" id="IPR021841">
    <property type="entry name" value="VAC14_Fig4p-bd"/>
</dbReference>
<dbReference type="PANTHER" id="PTHR16023:SF0">
    <property type="entry name" value="PROTEIN VAC14 HOMOLOG"/>
    <property type="match status" value="1"/>
</dbReference>
<evidence type="ECO:0000256" key="5">
    <source>
        <dbReference type="SAM" id="SignalP"/>
    </source>
</evidence>
<dbReference type="AlphaFoldDB" id="A0A1D3CWQ4"/>
<dbReference type="GO" id="GO:0010008">
    <property type="term" value="C:endosome membrane"/>
    <property type="evidence" value="ECO:0007669"/>
    <property type="project" value="TreeGrafter"/>
</dbReference>
<comment type="caution">
    <text evidence="7">The sequence shown here is derived from an EMBL/GenBank/DDBJ whole genome shotgun (WGS) entry which is preliminary data.</text>
</comment>
<dbReference type="InterPro" id="IPR026825">
    <property type="entry name" value="Vac14"/>
</dbReference>
<proteinExistence type="predicted"/>
<name>A0A1D3CWQ4_9EIME</name>
<dbReference type="Pfam" id="PF11916">
    <property type="entry name" value="Vac14_Fig4_bd"/>
    <property type="match status" value="1"/>
</dbReference>
<evidence type="ECO:0000256" key="2">
    <source>
        <dbReference type="ARBA" id="ARBA00022737"/>
    </source>
</evidence>
<sequence>MRRRWYVGIDMLQYLPLFLGGLLELLGDSHRDIRQAADLCVTNFLEDLRSDPVETDPAVVAQTAEVVLRCSDKSNSSFTHLTALVWLHELLLLLLPDDTQQRQEEVAAADSTPKAQWHLEVQRHLEVLVSTTALDLSEFVSSAARYLLSYSAPAPSTGAAGAAADTPGGAATAADDVRSLCLQWMELMLVEKPHLLQLTEEQPQQKAGPTRNREAAGFVATAATNHIVRMALSILGRFIQRNSTNIRVVVEELLRLLKANRSLLDGRGHFALRQLCTMGDPCEVYMHIAVELQHQYESAVAAKKAAESTSAAAGYDAAPGQAATARRDTPSTPAEEGAAAPPVSPEEDSKQTIQFLHQIVQALSIDLFSAKEVKGVRQELRRDGILSFAPPLAVGTAAAAALFRPEGDTTMFEALLPTWATNSVWLIALSLYAGQSEVAAEVVALLSREDGLSALEMLQLEQLALLLDSRQFAFLRMKLHQQPLDPHLLTAVRGIGMLLPQGPAFTLLHRRLQLASSNACCCSSPKLRPAEAPKSLVSRALSLAAAAREHVEDDVASLELQEPWRPPSPREPRESSVYSQKSSESRNGSLSQKVMPQKGQSLQSPEEGLDEGLTEHGSVKKAFPSAASDI</sequence>
<feature type="region of interest" description="Disordered" evidence="4">
    <location>
        <begin position="557"/>
        <end position="630"/>
    </location>
</feature>
<evidence type="ECO:0000313" key="8">
    <source>
        <dbReference type="Proteomes" id="UP000095192"/>
    </source>
</evidence>
<comment type="subcellular location">
    <subcellularLocation>
        <location evidence="1">Endomembrane system</location>
    </subcellularLocation>
</comment>
<feature type="chain" id="PRO_5008913968" description="Vacuolar protein 14 C-terminal Fig4-binding domain-containing protein" evidence="5">
    <location>
        <begin position="21"/>
        <end position="630"/>
    </location>
</feature>
<dbReference type="EMBL" id="JROU02001678">
    <property type="protein sequence ID" value="OEH75629.1"/>
    <property type="molecule type" value="Genomic_DNA"/>
</dbReference>
<organism evidence="7 8">
    <name type="scientific">Cyclospora cayetanensis</name>
    <dbReference type="NCBI Taxonomy" id="88456"/>
    <lineage>
        <taxon>Eukaryota</taxon>
        <taxon>Sar</taxon>
        <taxon>Alveolata</taxon>
        <taxon>Apicomplexa</taxon>
        <taxon>Conoidasida</taxon>
        <taxon>Coccidia</taxon>
        <taxon>Eucoccidiorida</taxon>
        <taxon>Eimeriorina</taxon>
        <taxon>Eimeriidae</taxon>
        <taxon>Cyclospora</taxon>
    </lineage>
</organism>
<evidence type="ECO:0000256" key="4">
    <source>
        <dbReference type="SAM" id="MobiDB-lite"/>
    </source>
</evidence>
<evidence type="ECO:0000313" key="7">
    <source>
        <dbReference type="EMBL" id="OEH75629.1"/>
    </source>
</evidence>
<feature type="region of interest" description="Disordered" evidence="4">
    <location>
        <begin position="316"/>
        <end position="347"/>
    </location>
</feature>
<gene>
    <name evidence="7" type="ORF">cyc_02111</name>
</gene>
<feature type="compositionally biased region" description="Polar residues" evidence="4">
    <location>
        <begin position="586"/>
        <end position="604"/>
    </location>
</feature>
<dbReference type="InParanoid" id="A0A1D3CWQ4"/>